<protein>
    <recommendedName>
        <fullName evidence="6">Mutator family transposase</fullName>
    </recommendedName>
</protein>
<reference evidence="7 8" key="1">
    <citation type="submission" date="2015-01" db="EMBL/GenBank/DDBJ databases">
        <title>Erwinia tracheiphila.</title>
        <authorList>
            <person name="Shapiro L.R."/>
        </authorList>
    </citation>
    <scope>NUCLEOTIDE SEQUENCE [LARGE SCALE GENOMIC DNA]</scope>
    <source>
        <strain evidence="7 8">BuffGH</strain>
    </source>
</reference>
<keyword evidence="3 6" id="KW-0815">Transposition</keyword>
<dbReference type="RefSeq" id="WP_046372085.1">
    <property type="nucleotide sequence ID" value="NZ_CP089932.1"/>
</dbReference>
<dbReference type="GO" id="GO:0003677">
    <property type="term" value="F:DNA binding"/>
    <property type="evidence" value="ECO:0007669"/>
    <property type="project" value="UniProtKB-UniRule"/>
</dbReference>
<evidence type="ECO:0000256" key="4">
    <source>
        <dbReference type="ARBA" id="ARBA00023125"/>
    </source>
</evidence>
<sequence length="365" mass="41130">MDEKKLKALAAELAKGLKTEAGLNQFSRMLTKLTVETALNAELTDHLGHEKNAPKTSTNTRNGYSSKTLLCDDGEIGLNTPRDRENTFEPQLIKKNQTRITQMDSQILSLYAKGMTTREIVDTPIVYLDCIVVKVRQNGSVINKAVFLAPGINTEGRKELPGMWLAENEGAKFWLNVLTKLKNRGLQDILIACVDGLKGFPDAINSVYPQTHIQLCTIHMVRNRLKYVAWKDYKAVTVGLKTVYQAPTEAAARMALDAFAEEWDDKYPQISKSWRAHGENLNTFFGYPSDIRKAIYTTNAIESLNSVIRAAIKKRKVFPTDDSVRKVIYLAIQSASKKWSMPIQNCRLAMSRFIIEFGDRLSDHL</sequence>
<accession>A0A0M2KGC5</accession>
<keyword evidence="5 6" id="KW-0233">DNA recombination</keyword>
<evidence type="ECO:0000313" key="7">
    <source>
        <dbReference type="EMBL" id="KKF36377.1"/>
    </source>
</evidence>
<dbReference type="PATRIC" id="fig|65700.7.peg.3627"/>
<dbReference type="Pfam" id="PF00872">
    <property type="entry name" value="Transposase_mut"/>
    <property type="match status" value="2"/>
</dbReference>
<dbReference type="InterPro" id="IPR001207">
    <property type="entry name" value="Transposase_mutator"/>
</dbReference>
<dbReference type="Proteomes" id="UP000033924">
    <property type="component" value="Unassembled WGS sequence"/>
</dbReference>
<comment type="similarity">
    <text evidence="2 6">Belongs to the transposase mutator family.</text>
</comment>
<dbReference type="PROSITE" id="PS01007">
    <property type="entry name" value="TRANSPOSASE_MUTATOR"/>
    <property type="match status" value="1"/>
</dbReference>
<keyword evidence="4 6" id="KW-0238">DNA-binding</keyword>
<evidence type="ECO:0000256" key="3">
    <source>
        <dbReference type="ARBA" id="ARBA00022578"/>
    </source>
</evidence>
<dbReference type="AlphaFoldDB" id="A0A0M2KGC5"/>
<dbReference type="PANTHER" id="PTHR33217:SF5">
    <property type="entry name" value="MUTATOR FAMILY TRANSPOSASE"/>
    <property type="match status" value="1"/>
</dbReference>
<evidence type="ECO:0000256" key="2">
    <source>
        <dbReference type="ARBA" id="ARBA00010961"/>
    </source>
</evidence>
<organism evidence="7 8">
    <name type="scientific">Erwinia tracheiphila</name>
    <dbReference type="NCBI Taxonomy" id="65700"/>
    <lineage>
        <taxon>Bacteria</taxon>
        <taxon>Pseudomonadati</taxon>
        <taxon>Pseudomonadota</taxon>
        <taxon>Gammaproteobacteria</taxon>
        <taxon>Enterobacterales</taxon>
        <taxon>Erwiniaceae</taxon>
        <taxon>Erwinia</taxon>
    </lineage>
</organism>
<evidence type="ECO:0000313" key="8">
    <source>
        <dbReference type="Proteomes" id="UP000033924"/>
    </source>
</evidence>
<dbReference type="GO" id="GO:0006313">
    <property type="term" value="P:DNA transposition"/>
    <property type="evidence" value="ECO:0007669"/>
    <property type="project" value="UniProtKB-UniRule"/>
</dbReference>
<proteinExistence type="inferred from homology"/>
<comment type="caution">
    <text evidence="7">The sequence shown here is derived from an EMBL/GenBank/DDBJ whole genome shotgun (WGS) entry which is preliminary data.</text>
</comment>
<dbReference type="GO" id="GO:0004803">
    <property type="term" value="F:transposase activity"/>
    <property type="evidence" value="ECO:0007669"/>
    <property type="project" value="UniProtKB-UniRule"/>
</dbReference>
<evidence type="ECO:0000256" key="6">
    <source>
        <dbReference type="RuleBase" id="RU365089"/>
    </source>
</evidence>
<keyword evidence="6" id="KW-0814">Transposable element</keyword>
<dbReference type="EMBL" id="JXNU01000003">
    <property type="protein sequence ID" value="KKF36377.1"/>
    <property type="molecule type" value="Genomic_DNA"/>
</dbReference>
<comment type="function">
    <text evidence="1 6">Required for the transposition of the insertion element.</text>
</comment>
<evidence type="ECO:0000256" key="5">
    <source>
        <dbReference type="ARBA" id="ARBA00023172"/>
    </source>
</evidence>
<dbReference type="STRING" id="65700.SY86_14475"/>
<dbReference type="PANTHER" id="PTHR33217">
    <property type="entry name" value="TRANSPOSASE FOR INSERTION SEQUENCE ELEMENT IS1081"/>
    <property type="match status" value="1"/>
</dbReference>
<evidence type="ECO:0000256" key="1">
    <source>
        <dbReference type="ARBA" id="ARBA00002190"/>
    </source>
</evidence>
<gene>
    <name evidence="7" type="ORF">SY86_14475</name>
</gene>
<name>A0A0M2KGC5_9GAMM</name>
<keyword evidence="8" id="KW-1185">Reference proteome</keyword>
<dbReference type="NCBIfam" id="NF033543">
    <property type="entry name" value="transpos_IS256"/>
    <property type="match status" value="1"/>
</dbReference>